<reference evidence="3 4" key="1">
    <citation type="submission" date="2019-01" db="EMBL/GenBank/DDBJ databases">
        <authorList>
            <person name="Brito A."/>
        </authorList>
    </citation>
    <scope>NUCLEOTIDE SEQUENCE [LARGE SCALE GENOMIC DNA]</scope>
    <source>
        <strain evidence="3">1</strain>
    </source>
</reference>
<accession>A0A563W3P9</accession>
<protein>
    <submittedName>
        <fullName evidence="3">Transcriptional regulator</fullName>
    </submittedName>
</protein>
<dbReference type="CDD" id="cd01107">
    <property type="entry name" value="HTH_BmrR"/>
    <property type="match status" value="1"/>
</dbReference>
<organism evidence="3 4">
    <name type="scientific">Hyella patelloides LEGE 07179</name>
    <dbReference type="NCBI Taxonomy" id="945734"/>
    <lineage>
        <taxon>Bacteria</taxon>
        <taxon>Bacillati</taxon>
        <taxon>Cyanobacteriota</taxon>
        <taxon>Cyanophyceae</taxon>
        <taxon>Pleurocapsales</taxon>
        <taxon>Hyellaceae</taxon>
        <taxon>Hyella</taxon>
    </lineage>
</organism>
<sequence length="274" mass="31766">MLRIGDFAQLTRISTKTLRHYDRLGLLKPNKVDNFTGYRYYSATQLPRLNRILVFKELGFSLEEISRLLAENIALEEIQGMLRLKQLEIKQRLEQDRYRLSRLETRLQELKQEKAMPNYEVLLKPVEAQLVAATVGVIPNYQDCQPIFANLFDRVYHHAYSQGLKKVGCGISIYHDTKLRDRDIPVEVAAPIFEEVPDKEQVWTYKLPGVETMACVVHHGSFSSLGQAYNALLEWIEKNGYQIVGSNREVYLQYERDGDPNQYVTEVQVPVEKT</sequence>
<dbReference type="Gene3D" id="1.10.1660.10">
    <property type="match status" value="1"/>
</dbReference>
<gene>
    <name evidence="3" type="ORF">H1P_70066</name>
</gene>
<dbReference type="Proteomes" id="UP000320055">
    <property type="component" value="Unassembled WGS sequence"/>
</dbReference>
<dbReference type="GO" id="GO:0003677">
    <property type="term" value="F:DNA binding"/>
    <property type="evidence" value="ECO:0007669"/>
    <property type="project" value="UniProtKB-KW"/>
</dbReference>
<dbReference type="InterPro" id="IPR009061">
    <property type="entry name" value="DNA-bd_dom_put_sf"/>
</dbReference>
<proteinExistence type="predicted"/>
<evidence type="ECO:0000313" key="4">
    <source>
        <dbReference type="Proteomes" id="UP000320055"/>
    </source>
</evidence>
<feature type="domain" description="HTH merR-type" evidence="2">
    <location>
        <begin position="1"/>
        <end position="71"/>
    </location>
</feature>
<dbReference type="InterPro" id="IPR011256">
    <property type="entry name" value="Reg_factor_effector_dom_sf"/>
</dbReference>
<keyword evidence="4" id="KW-1185">Reference proteome</keyword>
<dbReference type="PANTHER" id="PTHR30204:SF97">
    <property type="entry name" value="MERR FAMILY REGULATORY PROTEIN"/>
    <property type="match status" value="1"/>
</dbReference>
<dbReference type="PROSITE" id="PS50937">
    <property type="entry name" value="HTH_MERR_2"/>
    <property type="match status" value="1"/>
</dbReference>
<dbReference type="InterPro" id="IPR047057">
    <property type="entry name" value="MerR_fam"/>
</dbReference>
<dbReference type="InterPro" id="IPR010499">
    <property type="entry name" value="AraC_E-bd"/>
</dbReference>
<dbReference type="AlphaFoldDB" id="A0A563W3P9"/>
<dbReference type="EMBL" id="CAACVJ010000667">
    <property type="protein sequence ID" value="VEP18183.1"/>
    <property type="molecule type" value="Genomic_DNA"/>
</dbReference>
<dbReference type="SUPFAM" id="SSF55136">
    <property type="entry name" value="Probable bacterial effector-binding domain"/>
    <property type="match status" value="1"/>
</dbReference>
<dbReference type="PANTHER" id="PTHR30204">
    <property type="entry name" value="REDOX-CYCLING DRUG-SENSING TRANSCRIPTIONAL ACTIVATOR SOXR"/>
    <property type="match status" value="1"/>
</dbReference>
<name>A0A563W3P9_9CYAN</name>
<dbReference type="Pfam" id="PF06445">
    <property type="entry name" value="GyrI-like"/>
    <property type="match status" value="1"/>
</dbReference>
<dbReference type="Gene3D" id="3.20.80.10">
    <property type="entry name" value="Regulatory factor, effector binding domain"/>
    <property type="match status" value="1"/>
</dbReference>
<keyword evidence="1" id="KW-0238">DNA-binding</keyword>
<dbReference type="GO" id="GO:0003700">
    <property type="term" value="F:DNA-binding transcription factor activity"/>
    <property type="evidence" value="ECO:0007669"/>
    <property type="project" value="InterPro"/>
</dbReference>
<dbReference type="OrthoDB" id="9773308at2"/>
<dbReference type="PROSITE" id="PS00552">
    <property type="entry name" value="HTH_MERR_1"/>
    <property type="match status" value="1"/>
</dbReference>
<dbReference type="SMART" id="SM00422">
    <property type="entry name" value="HTH_MERR"/>
    <property type="match status" value="1"/>
</dbReference>
<evidence type="ECO:0000313" key="3">
    <source>
        <dbReference type="EMBL" id="VEP18183.1"/>
    </source>
</evidence>
<dbReference type="Pfam" id="PF13411">
    <property type="entry name" value="MerR_1"/>
    <property type="match status" value="1"/>
</dbReference>
<evidence type="ECO:0000259" key="2">
    <source>
        <dbReference type="PROSITE" id="PS50937"/>
    </source>
</evidence>
<dbReference type="InterPro" id="IPR000551">
    <property type="entry name" value="MerR-type_HTH_dom"/>
</dbReference>
<evidence type="ECO:0000256" key="1">
    <source>
        <dbReference type="ARBA" id="ARBA00023125"/>
    </source>
</evidence>
<dbReference type="SMART" id="SM00871">
    <property type="entry name" value="AraC_E_bind"/>
    <property type="match status" value="1"/>
</dbReference>
<dbReference type="InterPro" id="IPR029442">
    <property type="entry name" value="GyrI-like"/>
</dbReference>
<dbReference type="SUPFAM" id="SSF46955">
    <property type="entry name" value="Putative DNA-binding domain"/>
    <property type="match status" value="1"/>
</dbReference>
<dbReference type="RefSeq" id="WP_144863548.1">
    <property type="nucleotide sequence ID" value="NZ_LR213771.1"/>
</dbReference>